<dbReference type="PANTHER" id="PTHR30055">
    <property type="entry name" value="HTH-TYPE TRANSCRIPTIONAL REGULATOR RUTR"/>
    <property type="match status" value="1"/>
</dbReference>
<dbReference type="PROSITE" id="PS50977">
    <property type="entry name" value="HTH_TETR_2"/>
    <property type="match status" value="1"/>
</dbReference>
<evidence type="ECO:0000256" key="2">
    <source>
        <dbReference type="PROSITE-ProRule" id="PRU00335"/>
    </source>
</evidence>
<evidence type="ECO:0000313" key="4">
    <source>
        <dbReference type="EMBL" id="VZO39276.1"/>
    </source>
</evidence>
<dbReference type="InterPro" id="IPR050109">
    <property type="entry name" value="HTH-type_TetR-like_transc_reg"/>
</dbReference>
<dbReference type="Gene3D" id="1.10.357.10">
    <property type="entry name" value="Tetracycline Repressor, domain 2"/>
    <property type="match status" value="1"/>
</dbReference>
<organism evidence="4 5">
    <name type="scientific">Occultella aeris</name>
    <dbReference type="NCBI Taxonomy" id="2761496"/>
    <lineage>
        <taxon>Bacteria</taxon>
        <taxon>Bacillati</taxon>
        <taxon>Actinomycetota</taxon>
        <taxon>Actinomycetes</taxon>
        <taxon>Micrococcales</taxon>
        <taxon>Ruaniaceae</taxon>
        <taxon>Occultella</taxon>
    </lineage>
</organism>
<dbReference type="Pfam" id="PF00440">
    <property type="entry name" value="TetR_N"/>
    <property type="match status" value="1"/>
</dbReference>
<dbReference type="RefSeq" id="WP_231955632.1">
    <property type="nucleotide sequence ID" value="NZ_CACRYJ010000058.1"/>
</dbReference>
<evidence type="ECO:0000313" key="5">
    <source>
        <dbReference type="Proteomes" id="UP000419743"/>
    </source>
</evidence>
<dbReference type="SUPFAM" id="SSF46689">
    <property type="entry name" value="Homeodomain-like"/>
    <property type="match status" value="1"/>
</dbReference>
<feature type="domain" description="HTH tetR-type" evidence="3">
    <location>
        <begin position="18"/>
        <end position="78"/>
    </location>
</feature>
<protein>
    <submittedName>
        <fullName evidence="4">Fatty acid metabolism regulator protein</fullName>
    </submittedName>
</protein>
<gene>
    <name evidence="4" type="primary">fadR_2</name>
    <name evidence="4" type="ORF">HALOF300_03972</name>
</gene>
<evidence type="ECO:0000259" key="3">
    <source>
        <dbReference type="PROSITE" id="PS50977"/>
    </source>
</evidence>
<dbReference type="AlphaFoldDB" id="A0A7M4DP90"/>
<dbReference type="InterPro" id="IPR009057">
    <property type="entry name" value="Homeodomain-like_sf"/>
</dbReference>
<dbReference type="InterPro" id="IPR001647">
    <property type="entry name" value="HTH_TetR"/>
</dbReference>
<dbReference type="GO" id="GO:0003700">
    <property type="term" value="F:DNA-binding transcription factor activity"/>
    <property type="evidence" value="ECO:0007669"/>
    <property type="project" value="TreeGrafter"/>
</dbReference>
<accession>A0A7M4DP90</accession>
<proteinExistence type="predicted"/>
<dbReference type="GO" id="GO:0000976">
    <property type="term" value="F:transcription cis-regulatory region binding"/>
    <property type="evidence" value="ECO:0007669"/>
    <property type="project" value="TreeGrafter"/>
</dbReference>
<comment type="caution">
    <text evidence="4">The sequence shown here is derived from an EMBL/GenBank/DDBJ whole genome shotgun (WGS) entry which is preliminary data.</text>
</comment>
<dbReference type="PRINTS" id="PR00455">
    <property type="entry name" value="HTHTETR"/>
</dbReference>
<dbReference type="PANTHER" id="PTHR30055:SF226">
    <property type="entry name" value="HTH-TYPE TRANSCRIPTIONAL REGULATOR PKSA"/>
    <property type="match status" value="1"/>
</dbReference>
<keyword evidence="5" id="KW-1185">Reference proteome</keyword>
<feature type="DNA-binding region" description="H-T-H motif" evidence="2">
    <location>
        <begin position="41"/>
        <end position="60"/>
    </location>
</feature>
<dbReference type="EMBL" id="CACRYJ010000058">
    <property type="protein sequence ID" value="VZO39276.1"/>
    <property type="molecule type" value="Genomic_DNA"/>
</dbReference>
<sequence length="195" mass="21193">MDSDEATTTEGARRMNRVERREQILAAAIVAFAEGGYAGTTTDQVARVAGVSQPYVVRLFGTKADLFVEVFDHVAGQILERFERVAPGPDAKERMADAYTDLIGDPNWLRVLMHGFVVGAEPAAVGTRAREVLGRVFELYRSRTGADVDAARTFVATGMLLNVLSALEAPRHVDEDENLAALVECSIGRIARGTR</sequence>
<name>A0A7M4DP90_9MICO</name>
<reference evidence="4 5" key="1">
    <citation type="submission" date="2019-11" db="EMBL/GenBank/DDBJ databases">
        <authorList>
            <person name="Criscuolo A."/>
        </authorList>
    </citation>
    <scope>NUCLEOTIDE SEQUENCE [LARGE SCALE GENOMIC DNA]</scope>
    <source>
        <strain evidence="4">CIP111667</strain>
    </source>
</reference>
<dbReference type="Proteomes" id="UP000419743">
    <property type="component" value="Unassembled WGS sequence"/>
</dbReference>
<keyword evidence="1 2" id="KW-0238">DNA-binding</keyword>
<evidence type="ECO:0000256" key="1">
    <source>
        <dbReference type="ARBA" id="ARBA00023125"/>
    </source>
</evidence>